<dbReference type="GO" id="GO:0032259">
    <property type="term" value="P:methylation"/>
    <property type="evidence" value="ECO:0007669"/>
    <property type="project" value="UniProtKB-KW"/>
</dbReference>
<dbReference type="GO" id="GO:0005634">
    <property type="term" value="C:nucleus"/>
    <property type="evidence" value="ECO:0007669"/>
    <property type="project" value="UniProtKB-SubCell"/>
</dbReference>
<proteinExistence type="predicted"/>
<dbReference type="OrthoDB" id="422362at2759"/>
<evidence type="ECO:0000313" key="12">
    <source>
        <dbReference type="Proteomes" id="UP000567885"/>
    </source>
</evidence>
<gene>
    <name evidence="11" type="ORF">FHETE_1374</name>
</gene>
<dbReference type="PANTHER" id="PTHR22884">
    <property type="entry name" value="SET DOMAIN PROTEINS"/>
    <property type="match status" value="1"/>
</dbReference>
<dbReference type="SUPFAM" id="SSF82199">
    <property type="entry name" value="SET domain"/>
    <property type="match status" value="1"/>
</dbReference>
<evidence type="ECO:0000256" key="2">
    <source>
        <dbReference type="ARBA" id="ARBA00004286"/>
    </source>
</evidence>
<feature type="compositionally biased region" description="Basic and acidic residues" evidence="9">
    <location>
        <begin position="58"/>
        <end position="89"/>
    </location>
</feature>
<evidence type="ECO:0000256" key="3">
    <source>
        <dbReference type="ARBA" id="ARBA00022454"/>
    </source>
</evidence>
<dbReference type="PROSITE" id="PS50280">
    <property type="entry name" value="SET"/>
    <property type="match status" value="1"/>
</dbReference>
<feature type="compositionally biased region" description="Polar residues" evidence="9">
    <location>
        <begin position="90"/>
        <end position="99"/>
    </location>
</feature>
<dbReference type="GO" id="GO:0008168">
    <property type="term" value="F:methyltransferase activity"/>
    <property type="evidence" value="ECO:0007669"/>
    <property type="project" value="UniProtKB-KW"/>
</dbReference>
<keyword evidence="12" id="KW-1185">Reference proteome</keyword>
<dbReference type="InterPro" id="IPR046341">
    <property type="entry name" value="SET_dom_sf"/>
</dbReference>
<feature type="region of interest" description="Disordered" evidence="9">
    <location>
        <begin position="375"/>
        <end position="409"/>
    </location>
</feature>
<reference evidence="11 12" key="1">
    <citation type="submission" date="2020-05" db="EMBL/GenBank/DDBJ databases">
        <title>Identification and distribution of gene clusters putatively required for synthesis of sphingolipid metabolism inhibitors in phylogenetically diverse species of the filamentous fungus Fusarium.</title>
        <authorList>
            <person name="Kim H.-S."/>
            <person name="Busman M."/>
            <person name="Brown D.W."/>
            <person name="Divon H."/>
            <person name="Uhlig S."/>
            <person name="Proctor R.H."/>
        </authorList>
    </citation>
    <scope>NUCLEOTIDE SEQUENCE [LARGE SCALE GENOMIC DNA]</scope>
    <source>
        <strain evidence="11 12">NRRL 20693</strain>
    </source>
</reference>
<organism evidence="11 12">
    <name type="scientific">Fusarium heterosporum</name>
    <dbReference type="NCBI Taxonomy" id="42747"/>
    <lineage>
        <taxon>Eukaryota</taxon>
        <taxon>Fungi</taxon>
        <taxon>Dikarya</taxon>
        <taxon>Ascomycota</taxon>
        <taxon>Pezizomycotina</taxon>
        <taxon>Sordariomycetes</taxon>
        <taxon>Hypocreomycetidae</taxon>
        <taxon>Hypocreales</taxon>
        <taxon>Nectriaceae</taxon>
        <taxon>Fusarium</taxon>
        <taxon>Fusarium heterosporum species complex</taxon>
    </lineage>
</organism>
<feature type="region of interest" description="Disordered" evidence="9">
    <location>
        <begin position="293"/>
        <end position="322"/>
    </location>
</feature>
<feature type="domain" description="SET" evidence="10">
    <location>
        <begin position="391"/>
        <end position="615"/>
    </location>
</feature>
<evidence type="ECO:0000256" key="5">
    <source>
        <dbReference type="ARBA" id="ARBA00022679"/>
    </source>
</evidence>
<protein>
    <submittedName>
        <fullName evidence="11">Histone-lysine n-methyltransferase ASHH3-like isoform X1</fullName>
    </submittedName>
</protein>
<keyword evidence="4 11" id="KW-0489">Methyltransferase</keyword>
<feature type="compositionally biased region" description="Polar residues" evidence="9">
    <location>
        <begin position="177"/>
        <end position="186"/>
    </location>
</feature>
<evidence type="ECO:0000256" key="8">
    <source>
        <dbReference type="SAM" id="Coils"/>
    </source>
</evidence>
<dbReference type="GO" id="GO:0005694">
    <property type="term" value="C:chromosome"/>
    <property type="evidence" value="ECO:0007669"/>
    <property type="project" value="UniProtKB-SubCell"/>
</dbReference>
<evidence type="ECO:0000256" key="9">
    <source>
        <dbReference type="SAM" id="MobiDB-lite"/>
    </source>
</evidence>
<dbReference type="AlphaFoldDB" id="A0A8H5TTL5"/>
<feature type="compositionally biased region" description="Basic residues" evidence="9">
    <location>
        <begin position="27"/>
        <end position="46"/>
    </location>
</feature>
<keyword evidence="8" id="KW-0175">Coiled coil</keyword>
<evidence type="ECO:0000256" key="1">
    <source>
        <dbReference type="ARBA" id="ARBA00004123"/>
    </source>
</evidence>
<dbReference type="InterPro" id="IPR050777">
    <property type="entry name" value="SET2_Histone-Lys_MeTrsfase"/>
</dbReference>
<evidence type="ECO:0000256" key="4">
    <source>
        <dbReference type="ARBA" id="ARBA00022603"/>
    </source>
</evidence>
<accession>A0A8H5TTL5</accession>
<evidence type="ECO:0000259" key="10">
    <source>
        <dbReference type="PROSITE" id="PS50280"/>
    </source>
</evidence>
<evidence type="ECO:0000313" key="11">
    <source>
        <dbReference type="EMBL" id="KAF5678144.1"/>
    </source>
</evidence>
<feature type="compositionally biased region" description="Polar residues" evidence="9">
    <location>
        <begin position="10"/>
        <end position="26"/>
    </location>
</feature>
<feature type="coiled-coil region" evidence="8">
    <location>
        <begin position="237"/>
        <end position="264"/>
    </location>
</feature>
<dbReference type="Gene3D" id="2.170.270.10">
    <property type="entry name" value="SET domain"/>
    <property type="match status" value="1"/>
</dbReference>
<feature type="region of interest" description="Disordered" evidence="9">
    <location>
        <begin position="1"/>
        <end position="148"/>
    </location>
</feature>
<keyword evidence="3" id="KW-0158">Chromosome</keyword>
<keyword evidence="7" id="KW-0539">Nucleus</keyword>
<comment type="subcellular location">
    <subcellularLocation>
        <location evidence="2">Chromosome</location>
    </subcellularLocation>
    <subcellularLocation>
        <location evidence="1">Nucleus</location>
    </subcellularLocation>
</comment>
<name>A0A8H5TTL5_FUSHE</name>
<sequence length="726" mass="80925">MVATRKQARSAGNTTVVDQTHGLSTNRRFKSRSDRRKHGKHRRHVKVAAPQSSLQNKGIKDDPIDLTRESAKRVIDLTKGSSDETEYKNSSKATEQTTEPDSDAIHIEAEQSGQKTMAVSEPGEEGRQSFSSEQVTIDNGSEPQTSEIKSEALQAPIGTVTTVLPAFVQTAAPEPGTTGNEKSQPSPAIVPHPEQSSIGGADFSDNRADSRQEAVQTQQKSIKEVKRQIFETYKSAVSKLVEALEKAEKSVGEAKRRHLIAKREWQEAVADEKEIKATLQSYQISKTKLEKDLTKRGPTTATGRARKFPRQTSTREPTYKGHIGTNYTNISNSEQHPIIASDGLQIPHAGDHQCIAGGTILSDTRSDTLYTAILDRTTPSPRRENPTTTEEQDQVVDSSGHGQPLHRNEFGITRQDMRQNELYELKIRQHVEDHGKCDCSKKEPSQRSCARDCSNAATLIICDVETCSLDESLCRNRWAEVWTHKQDGISPYLRKVEDSRCGAGVIWTGSQIQSGGVKRLAEYTGEYISSAEHSRRKERTEHITEGHFAFELKVPADWDRIYLDSTYVTSLARLINHSCDPNAEAVQYWARDGIRLMIESSKTISTGDPITINYGSAPTEFRVTIGGTVKSQPVCHCGCKGKCKWPLSQAVHELEVWLETMARTWPKTPLPEYIELCLRGARDSIQVHSENYETAEPGTILQKACREVVMRLKKSLRIDVDEPRVS</sequence>
<evidence type="ECO:0000256" key="6">
    <source>
        <dbReference type="ARBA" id="ARBA00022691"/>
    </source>
</evidence>
<comment type="caution">
    <text evidence="11">The sequence shown here is derived from an EMBL/GenBank/DDBJ whole genome shotgun (WGS) entry which is preliminary data.</text>
</comment>
<dbReference type="Proteomes" id="UP000567885">
    <property type="component" value="Unassembled WGS sequence"/>
</dbReference>
<feature type="compositionally biased region" description="Polar residues" evidence="9">
    <location>
        <begin position="128"/>
        <end position="147"/>
    </location>
</feature>
<feature type="region of interest" description="Disordered" evidence="9">
    <location>
        <begin position="171"/>
        <end position="221"/>
    </location>
</feature>
<dbReference type="EMBL" id="JAAGWQ010000020">
    <property type="protein sequence ID" value="KAF5678144.1"/>
    <property type="molecule type" value="Genomic_DNA"/>
</dbReference>
<evidence type="ECO:0000256" key="7">
    <source>
        <dbReference type="ARBA" id="ARBA00023242"/>
    </source>
</evidence>
<keyword evidence="5 11" id="KW-0808">Transferase</keyword>
<dbReference type="SMART" id="SM00317">
    <property type="entry name" value="SET"/>
    <property type="match status" value="1"/>
</dbReference>
<dbReference type="InterPro" id="IPR001214">
    <property type="entry name" value="SET_dom"/>
</dbReference>
<keyword evidence="6" id="KW-0949">S-adenosyl-L-methionine</keyword>
<dbReference type="Pfam" id="PF00856">
    <property type="entry name" value="SET"/>
    <property type="match status" value="1"/>
</dbReference>